<proteinExistence type="predicted"/>
<evidence type="ECO:0000313" key="1">
    <source>
        <dbReference type="EMBL" id="RAK91388.1"/>
    </source>
</evidence>
<dbReference type="Proteomes" id="UP000249748">
    <property type="component" value="Unassembled WGS sequence"/>
</dbReference>
<accession>A0ACD1IMP7</accession>
<name>A0ACD1IMP7_9EURO</name>
<evidence type="ECO:0000313" key="2">
    <source>
        <dbReference type="Proteomes" id="UP000249748"/>
    </source>
</evidence>
<sequence>MSRVGGSWRACRLKFFHLSAFSFPFNRAWTIHFGSTLCPFRTAVSKKASRSNYCPLSRLPARWNIPFPFHLPSTHISCPQDACTLRIQSLTAYHHEIQLHTSG</sequence>
<keyword evidence="2" id="KW-1185">Reference proteome</keyword>
<organism evidence="1 2">
    <name type="scientific">Aspergillus costaricaensis CBS 115574</name>
    <dbReference type="NCBI Taxonomy" id="1448317"/>
    <lineage>
        <taxon>Eukaryota</taxon>
        <taxon>Fungi</taxon>
        <taxon>Dikarya</taxon>
        <taxon>Ascomycota</taxon>
        <taxon>Pezizomycotina</taxon>
        <taxon>Eurotiomycetes</taxon>
        <taxon>Eurotiomycetidae</taxon>
        <taxon>Eurotiales</taxon>
        <taxon>Aspergillaceae</taxon>
        <taxon>Aspergillus</taxon>
        <taxon>Aspergillus subgen. Circumdati</taxon>
    </lineage>
</organism>
<dbReference type="EMBL" id="KZ824541">
    <property type="protein sequence ID" value="RAK91388.1"/>
    <property type="molecule type" value="Genomic_DNA"/>
</dbReference>
<reference evidence="1" key="1">
    <citation type="submission" date="2018-02" db="EMBL/GenBank/DDBJ databases">
        <title>The genomes of Aspergillus section Nigri reveals drivers in fungal speciation.</title>
        <authorList>
            <consortium name="DOE Joint Genome Institute"/>
            <person name="Vesth T.C."/>
            <person name="Nybo J."/>
            <person name="Theobald S."/>
            <person name="Brandl J."/>
            <person name="Frisvad J.C."/>
            <person name="Nielsen K.F."/>
            <person name="Lyhne E.K."/>
            <person name="Kogle M.E."/>
            <person name="Kuo A."/>
            <person name="Riley R."/>
            <person name="Clum A."/>
            <person name="Nolan M."/>
            <person name="Lipzen A."/>
            <person name="Salamov A."/>
            <person name="Henrissat B."/>
            <person name="Wiebenga A."/>
            <person name="De vries R.P."/>
            <person name="Grigoriev I.V."/>
            <person name="Mortensen U.H."/>
            <person name="Andersen M.R."/>
            <person name="Baker S.E."/>
        </authorList>
    </citation>
    <scope>NUCLEOTIDE SEQUENCE</scope>
    <source>
        <strain evidence="1">CBS 115574</strain>
    </source>
</reference>
<protein>
    <submittedName>
        <fullName evidence="1">Uncharacterized protein</fullName>
    </submittedName>
</protein>
<gene>
    <name evidence="1" type="ORF">BO79DRAFT_74877</name>
</gene>